<dbReference type="GO" id="GO:0016020">
    <property type="term" value="C:membrane"/>
    <property type="evidence" value="ECO:0007669"/>
    <property type="project" value="UniProtKB-SubCell"/>
</dbReference>
<evidence type="ECO:0000256" key="4">
    <source>
        <dbReference type="ARBA" id="ARBA00023136"/>
    </source>
</evidence>
<keyword evidence="2 6" id="KW-0812">Transmembrane</keyword>
<keyword evidence="9" id="KW-1185">Reference proteome</keyword>
<reference evidence="8" key="3">
    <citation type="submission" date="2025-09" db="UniProtKB">
        <authorList>
            <consortium name="Ensembl"/>
        </authorList>
    </citation>
    <scope>IDENTIFICATION</scope>
</reference>
<dbReference type="STRING" id="30522.A0A4W2C1L3"/>
<evidence type="ECO:0000256" key="1">
    <source>
        <dbReference type="ARBA" id="ARBA00004370"/>
    </source>
</evidence>
<dbReference type="Proteomes" id="UP000314981">
    <property type="component" value="Chromosome 5"/>
</dbReference>
<feature type="region of interest" description="Disordered" evidence="5">
    <location>
        <begin position="181"/>
        <end position="246"/>
    </location>
</feature>
<evidence type="ECO:0000259" key="7">
    <source>
        <dbReference type="Pfam" id="PF13908"/>
    </source>
</evidence>
<dbReference type="PANTHER" id="PTHR31395">
    <property type="entry name" value="SHISA"/>
    <property type="match status" value="1"/>
</dbReference>
<evidence type="ECO:0000313" key="9">
    <source>
        <dbReference type="Proteomes" id="UP000314981"/>
    </source>
</evidence>
<feature type="transmembrane region" description="Helical" evidence="6">
    <location>
        <begin position="349"/>
        <end position="371"/>
    </location>
</feature>
<proteinExistence type="predicted"/>
<reference evidence="8 9" key="1">
    <citation type="submission" date="2018-11" db="EMBL/GenBank/DDBJ databases">
        <title>Haplotype-resolved cattle genomes.</title>
        <authorList>
            <person name="Low W.Y."/>
            <person name="Tearle R."/>
            <person name="Bickhart D.M."/>
            <person name="Rosen B.D."/>
            <person name="Koren S."/>
            <person name="Rhie A."/>
            <person name="Hiendleder S."/>
            <person name="Phillippy A.M."/>
            <person name="Smith T.P.L."/>
            <person name="Williams J.L."/>
        </authorList>
    </citation>
    <scope>NUCLEOTIDE SEQUENCE [LARGE SCALE GENOMIC DNA]</scope>
</reference>
<organism evidence="8 9">
    <name type="scientific">Bos indicus x Bos taurus</name>
    <name type="common">Hybrid cattle</name>
    <dbReference type="NCBI Taxonomy" id="30522"/>
    <lineage>
        <taxon>Eukaryota</taxon>
        <taxon>Metazoa</taxon>
        <taxon>Chordata</taxon>
        <taxon>Craniata</taxon>
        <taxon>Vertebrata</taxon>
        <taxon>Euteleostomi</taxon>
        <taxon>Mammalia</taxon>
        <taxon>Eutheria</taxon>
        <taxon>Laurasiatheria</taxon>
        <taxon>Artiodactyla</taxon>
        <taxon>Ruminantia</taxon>
        <taxon>Pecora</taxon>
        <taxon>Bovidae</taxon>
        <taxon>Bovinae</taxon>
        <taxon>Bos</taxon>
    </lineage>
</organism>
<keyword evidence="4 6" id="KW-0472">Membrane</keyword>
<accession>A0A4W2C1L3</accession>
<dbReference type="AlphaFoldDB" id="A0A4W2C1L3"/>
<name>A0A4W2C1L3_BOBOX</name>
<evidence type="ECO:0000256" key="2">
    <source>
        <dbReference type="ARBA" id="ARBA00022692"/>
    </source>
</evidence>
<feature type="compositionally biased region" description="Pro residues" evidence="5">
    <location>
        <begin position="409"/>
        <end position="425"/>
    </location>
</feature>
<feature type="domain" description="Shisa N-terminal" evidence="7">
    <location>
        <begin position="281"/>
        <end position="329"/>
    </location>
</feature>
<protein>
    <recommendedName>
        <fullName evidence="7">Shisa N-terminal domain-containing protein</fullName>
    </recommendedName>
</protein>
<feature type="region of interest" description="Disordered" evidence="5">
    <location>
        <begin position="399"/>
        <end position="450"/>
    </location>
</feature>
<evidence type="ECO:0000313" key="8">
    <source>
        <dbReference type="Ensembl" id="ENSBIXP00000005388.1"/>
    </source>
</evidence>
<keyword evidence="3 6" id="KW-1133">Transmembrane helix</keyword>
<dbReference type="InterPro" id="IPR026910">
    <property type="entry name" value="Shisa"/>
</dbReference>
<dbReference type="Ensembl" id="ENSBIXT00000005863.1">
    <property type="protein sequence ID" value="ENSBIXP00000005388.1"/>
    <property type="gene ID" value="ENSBIXG00000011589.1"/>
</dbReference>
<feature type="region of interest" description="Disordered" evidence="5">
    <location>
        <begin position="1"/>
        <end position="38"/>
    </location>
</feature>
<sequence>KWSQSQGHGGRGVCRGEVHLPPGHSKPLSLPDPPVSEPSSLPACCPALEEAAVAPTRPALPLRGHWARAGGGGGGRWGGNWGLVRLAQSGPGLQVRGETGEGVAAGEEKWREGGFGTGAGSPRRTEARGSRGFPHWKLARSGLLRRSLGPESDPARGHLSLTPALTTSGGGAAWKGCLAQHPQREARGRWGPPAAGRRRRGSWRGRPASSQVAGAGLACPSPAPLQQLRRPEGWGAARKEAGSARRIDASQTMTSCGQQPLNVLAVLSLLISAVLSAHFRVCEPYTDHKGRYHFGFHCPRLSDNKTFVLCCHHNNTVFKYCCNETEFQAVMQANLTAGSEGYMHNNYTALLGVWIYGFFVLMLLVLDLLYYSAMNYDICKVYLARWGIHGRWMKQDPRRWGNPARAPRPGQPAPQPQPPPGPLPQAPQAVHTLQRDSHTPPLMTFQSSSA</sequence>
<reference evidence="8" key="2">
    <citation type="submission" date="2025-08" db="UniProtKB">
        <authorList>
            <consortium name="Ensembl"/>
        </authorList>
    </citation>
    <scope>IDENTIFICATION</scope>
</reference>
<evidence type="ECO:0000256" key="3">
    <source>
        <dbReference type="ARBA" id="ARBA00022989"/>
    </source>
</evidence>
<evidence type="ECO:0000256" key="6">
    <source>
        <dbReference type="SAM" id="Phobius"/>
    </source>
</evidence>
<comment type="subcellular location">
    <subcellularLocation>
        <location evidence="1">Membrane</location>
    </subcellularLocation>
</comment>
<feature type="region of interest" description="Disordered" evidence="5">
    <location>
        <begin position="147"/>
        <end position="167"/>
    </location>
</feature>
<feature type="region of interest" description="Disordered" evidence="5">
    <location>
        <begin position="111"/>
        <end position="134"/>
    </location>
</feature>
<evidence type="ECO:0000256" key="5">
    <source>
        <dbReference type="SAM" id="MobiDB-lite"/>
    </source>
</evidence>
<dbReference type="InterPro" id="IPR053891">
    <property type="entry name" value="Shisa_N"/>
</dbReference>
<dbReference type="PANTHER" id="PTHR31395:SF11">
    <property type="entry name" value="PROTEIN SHISA-LIKE-1"/>
    <property type="match status" value="1"/>
</dbReference>
<dbReference type="Pfam" id="PF13908">
    <property type="entry name" value="Shisa_N"/>
    <property type="match status" value="1"/>
</dbReference>
<feature type="compositionally biased region" description="Basic and acidic residues" evidence="5">
    <location>
        <begin position="229"/>
        <end position="246"/>
    </location>
</feature>